<dbReference type="InterPro" id="IPR023214">
    <property type="entry name" value="HAD_sf"/>
</dbReference>
<protein>
    <recommendedName>
        <fullName evidence="6">Trehalose 6-phosphate phosphatase</fullName>
        <ecNumber evidence="6">3.1.3.12</ecNumber>
    </recommendedName>
</protein>
<name>A0ABY5Z6C5_9ACTN</name>
<reference evidence="7" key="1">
    <citation type="submission" date="2021-04" db="EMBL/GenBank/DDBJ databases">
        <title>Biosynthetic gene clusters of Dactylosporangioum roseum.</title>
        <authorList>
            <person name="Hartkoorn R.C."/>
            <person name="Beaudoing E."/>
            <person name="Hot D."/>
            <person name="Moureu S."/>
        </authorList>
    </citation>
    <scope>NUCLEOTIDE SEQUENCE</scope>
    <source>
        <strain evidence="7">NRRL B-16295</strain>
    </source>
</reference>
<evidence type="ECO:0000256" key="4">
    <source>
        <dbReference type="ARBA" id="ARBA00022801"/>
    </source>
</evidence>
<evidence type="ECO:0000313" key="7">
    <source>
        <dbReference type="EMBL" id="UWZ37596.1"/>
    </source>
</evidence>
<dbReference type="InterPro" id="IPR003337">
    <property type="entry name" value="Trehalose_PPase"/>
</dbReference>
<evidence type="ECO:0000256" key="6">
    <source>
        <dbReference type="RuleBase" id="RU361117"/>
    </source>
</evidence>
<dbReference type="RefSeq" id="WP_260726957.1">
    <property type="nucleotide sequence ID" value="NZ_BAAABS010000033.1"/>
</dbReference>
<gene>
    <name evidence="7" type="primary">otsB</name>
    <name evidence="7" type="ORF">Drose_04760</name>
</gene>
<keyword evidence="4 6" id="KW-0378">Hydrolase</keyword>
<dbReference type="PANTHER" id="PTHR43768">
    <property type="entry name" value="TREHALOSE 6-PHOSPHATE PHOSPHATASE"/>
    <property type="match status" value="1"/>
</dbReference>
<comment type="similarity">
    <text evidence="3 6">Belongs to the trehalose phosphatase family.</text>
</comment>
<accession>A0ABY5Z6C5</accession>
<keyword evidence="6" id="KW-0460">Magnesium</keyword>
<dbReference type="Pfam" id="PF02358">
    <property type="entry name" value="Trehalose_PPase"/>
    <property type="match status" value="1"/>
</dbReference>
<evidence type="ECO:0000256" key="5">
    <source>
        <dbReference type="ARBA" id="ARBA00024179"/>
    </source>
</evidence>
<proteinExistence type="inferred from homology"/>
<dbReference type="Gene3D" id="3.40.50.1000">
    <property type="entry name" value="HAD superfamily/HAD-like"/>
    <property type="match status" value="1"/>
</dbReference>
<dbReference type="Proteomes" id="UP001058271">
    <property type="component" value="Chromosome"/>
</dbReference>
<dbReference type="NCBIfam" id="TIGR00685">
    <property type="entry name" value="T6PP"/>
    <property type="match status" value="1"/>
</dbReference>
<keyword evidence="8" id="KW-1185">Reference proteome</keyword>
<dbReference type="Gene3D" id="3.30.70.1020">
    <property type="entry name" value="Trehalose-6-phosphate phosphatase related protein, domain 2"/>
    <property type="match status" value="1"/>
</dbReference>
<dbReference type="InterPro" id="IPR044651">
    <property type="entry name" value="OTSB-like"/>
</dbReference>
<dbReference type="NCBIfam" id="TIGR01484">
    <property type="entry name" value="HAD-SF-IIB"/>
    <property type="match status" value="1"/>
</dbReference>
<evidence type="ECO:0000313" key="8">
    <source>
        <dbReference type="Proteomes" id="UP001058271"/>
    </source>
</evidence>
<dbReference type="PANTHER" id="PTHR43768:SF3">
    <property type="entry name" value="TREHALOSE 6-PHOSPHATE PHOSPHATASE"/>
    <property type="match status" value="1"/>
</dbReference>
<keyword evidence="6" id="KW-0479">Metal-binding</keyword>
<dbReference type="InterPro" id="IPR006379">
    <property type="entry name" value="HAD-SF_hydro_IIB"/>
</dbReference>
<sequence>MGALDSDAILKATAERAGRCAFFFDFDGTLAPIQDDPESVYPAPGISDTLAQVSQRLGKVVIVSARPAEFLRQRFSDLPDVAVFGLYGLEVQRAGGPVETDPSAAPFVRVMRDLAARARAELPAGTLVEYKRISVAVHYRTAPQLGPEVEQWAKERANELGLRLQSGRMVLELKPPGQRDKGSVLREETEGLTCAWYFGDDVADLRAFAALDARAEADPDFLAVRVAVANAESGQALIEAADLHVDGPEDVPALLGRLLAQTP</sequence>
<organism evidence="7 8">
    <name type="scientific">Dactylosporangium roseum</name>
    <dbReference type="NCBI Taxonomy" id="47989"/>
    <lineage>
        <taxon>Bacteria</taxon>
        <taxon>Bacillati</taxon>
        <taxon>Actinomycetota</taxon>
        <taxon>Actinomycetes</taxon>
        <taxon>Micromonosporales</taxon>
        <taxon>Micromonosporaceae</taxon>
        <taxon>Dactylosporangium</taxon>
    </lineage>
</organism>
<dbReference type="EMBL" id="CP073721">
    <property type="protein sequence ID" value="UWZ37596.1"/>
    <property type="molecule type" value="Genomic_DNA"/>
</dbReference>
<comment type="function">
    <text evidence="5 6">Removes the phosphate from trehalose 6-phosphate to produce free trehalose.</text>
</comment>
<dbReference type="SUPFAM" id="SSF56784">
    <property type="entry name" value="HAD-like"/>
    <property type="match status" value="1"/>
</dbReference>
<evidence type="ECO:0000256" key="2">
    <source>
        <dbReference type="ARBA" id="ARBA00005199"/>
    </source>
</evidence>
<comment type="cofactor">
    <cofactor evidence="6">
        <name>Mg(2+)</name>
        <dbReference type="ChEBI" id="CHEBI:18420"/>
    </cofactor>
</comment>
<evidence type="ECO:0000256" key="3">
    <source>
        <dbReference type="ARBA" id="ARBA00008770"/>
    </source>
</evidence>
<comment type="catalytic activity">
    <reaction evidence="1 6">
        <text>alpha,alpha-trehalose 6-phosphate + H2O = alpha,alpha-trehalose + phosphate</text>
        <dbReference type="Rhea" id="RHEA:23420"/>
        <dbReference type="ChEBI" id="CHEBI:15377"/>
        <dbReference type="ChEBI" id="CHEBI:16551"/>
        <dbReference type="ChEBI" id="CHEBI:43474"/>
        <dbReference type="ChEBI" id="CHEBI:58429"/>
        <dbReference type="EC" id="3.1.3.12"/>
    </reaction>
</comment>
<dbReference type="EC" id="3.1.3.12" evidence="6"/>
<evidence type="ECO:0000256" key="1">
    <source>
        <dbReference type="ARBA" id="ARBA00000500"/>
    </source>
</evidence>
<comment type="pathway">
    <text evidence="2 6">Glycan biosynthesis; trehalose biosynthesis.</text>
</comment>
<dbReference type="InterPro" id="IPR036412">
    <property type="entry name" value="HAD-like_sf"/>
</dbReference>
<dbReference type="GO" id="GO:0004805">
    <property type="term" value="F:trehalose-phosphatase activity"/>
    <property type="evidence" value="ECO:0007669"/>
    <property type="project" value="UniProtKB-EC"/>
</dbReference>